<dbReference type="PROSITE" id="PS51257">
    <property type="entry name" value="PROKAR_LIPOPROTEIN"/>
    <property type="match status" value="1"/>
</dbReference>
<keyword evidence="2" id="KW-1185">Reference proteome</keyword>
<sequence length="56" mass="6163">MVQRRRCSMSSIALHRDGALRENFGVGLLGIVSCFTTFGTRPWENAIAALGMDCFV</sequence>
<gene>
    <name evidence="1" type="ORF">FF011L_34250</name>
</gene>
<dbReference type="Proteomes" id="UP000320672">
    <property type="component" value="Chromosome"/>
</dbReference>
<dbReference type="AlphaFoldDB" id="A0A517MID7"/>
<reference evidence="1 2" key="1">
    <citation type="submission" date="2019-02" db="EMBL/GenBank/DDBJ databases">
        <title>Deep-cultivation of Planctomycetes and their phenomic and genomic characterization uncovers novel biology.</title>
        <authorList>
            <person name="Wiegand S."/>
            <person name="Jogler M."/>
            <person name="Boedeker C."/>
            <person name="Pinto D."/>
            <person name="Vollmers J."/>
            <person name="Rivas-Marin E."/>
            <person name="Kohn T."/>
            <person name="Peeters S.H."/>
            <person name="Heuer A."/>
            <person name="Rast P."/>
            <person name="Oberbeckmann S."/>
            <person name="Bunk B."/>
            <person name="Jeske O."/>
            <person name="Meyerdierks A."/>
            <person name="Storesund J.E."/>
            <person name="Kallscheuer N."/>
            <person name="Luecker S."/>
            <person name="Lage O.M."/>
            <person name="Pohl T."/>
            <person name="Merkel B.J."/>
            <person name="Hornburger P."/>
            <person name="Mueller R.-W."/>
            <person name="Bruemmer F."/>
            <person name="Labrenz M."/>
            <person name="Spormann A.M."/>
            <person name="Op den Camp H."/>
            <person name="Overmann J."/>
            <person name="Amann R."/>
            <person name="Jetten M.S.M."/>
            <person name="Mascher T."/>
            <person name="Medema M.H."/>
            <person name="Devos D.P."/>
            <person name="Kaster A.-K."/>
            <person name="Ovreas L."/>
            <person name="Rohde M."/>
            <person name="Galperin M.Y."/>
            <person name="Jogler C."/>
        </authorList>
    </citation>
    <scope>NUCLEOTIDE SEQUENCE [LARGE SCALE GENOMIC DNA]</scope>
    <source>
        <strain evidence="1 2">FF011L</strain>
    </source>
</reference>
<protein>
    <submittedName>
        <fullName evidence="1">Uncharacterized protein</fullName>
    </submittedName>
</protein>
<accession>A0A517MID7</accession>
<dbReference type="KEGG" id="rml:FF011L_34250"/>
<name>A0A517MID7_9BACT</name>
<proteinExistence type="predicted"/>
<organism evidence="1 2">
    <name type="scientific">Roseimaritima multifibrata</name>
    <dbReference type="NCBI Taxonomy" id="1930274"/>
    <lineage>
        <taxon>Bacteria</taxon>
        <taxon>Pseudomonadati</taxon>
        <taxon>Planctomycetota</taxon>
        <taxon>Planctomycetia</taxon>
        <taxon>Pirellulales</taxon>
        <taxon>Pirellulaceae</taxon>
        <taxon>Roseimaritima</taxon>
    </lineage>
</organism>
<dbReference type="EMBL" id="CP036262">
    <property type="protein sequence ID" value="QDS94645.1"/>
    <property type="molecule type" value="Genomic_DNA"/>
</dbReference>
<evidence type="ECO:0000313" key="1">
    <source>
        <dbReference type="EMBL" id="QDS94645.1"/>
    </source>
</evidence>
<evidence type="ECO:0000313" key="2">
    <source>
        <dbReference type="Proteomes" id="UP000320672"/>
    </source>
</evidence>